<dbReference type="SUPFAM" id="SSF50249">
    <property type="entry name" value="Nucleic acid-binding proteins"/>
    <property type="match status" value="1"/>
</dbReference>
<keyword evidence="4" id="KW-0378">Hydrolase</keyword>
<dbReference type="InterPro" id="IPR001208">
    <property type="entry name" value="MCM_dom"/>
</dbReference>
<dbReference type="InterPro" id="IPR033762">
    <property type="entry name" value="MCM_OB"/>
</dbReference>
<evidence type="ECO:0000256" key="5">
    <source>
        <dbReference type="ARBA" id="ARBA00022806"/>
    </source>
</evidence>
<keyword evidence="7 8" id="KW-0238">DNA-binding</keyword>
<dbReference type="Pfam" id="PF17855">
    <property type="entry name" value="MCM_lid"/>
    <property type="match status" value="1"/>
</dbReference>
<dbReference type="InterPro" id="IPR041562">
    <property type="entry name" value="MCM_lid"/>
</dbReference>
<dbReference type="GO" id="GO:0005634">
    <property type="term" value="C:nucleus"/>
    <property type="evidence" value="ECO:0007669"/>
    <property type="project" value="TreeGrafter"/>
</dbReference>
<dbReference type="GO" id="GO:0017116">
    <property type="term" value="F:single-stranded DNA helicase activity"/>
    <property type="evidence" value="ECO:0007669"/>
    <property type="project" value="TreeGrafter"/>
</dbReference>
<dbReference type="GO" id="GO:0003697">
    <property type="term" value="F:single-stranded DNA binding"/>
    <property type="evidence" value="ECO:0007669"/>
    <property type="project" value="TreeGrafter"/>
</dbReference>
<organism evidence="10 11">
    <name type="scientific">Hemiselmis andersenii</name>
    <name type="common">Cryptophyte alga</name>
    <dbReference type="NCBI Taxonomy" id="464988"/>
    <lineage>
        <taxon>Eukaryota</taxon>
        <taxon>Cryptophyceae</taxon>
        <taxon>Cryptomonadales</taxon>
        <taxon>Hemiselmidaceae</taxon>
        <taxon>Hemiselmis</taxon>
    </lineage>
</organism>
<keyword evidence="6 8" id="KW-0067">ATP-binding</keyword>
<keyword evidence="3 8" id="KW-0547">Nucleotide-binding</keyword>
<dbReference type="GO" id="GO:0000727">
    <property type="term" value="P:double-strand break repair via break-induced replication"/>
    <property type="evidence" value="ECO:0007669"/>
    <property type="project" value="TreeGrafter"/>
</dbReference>
<dbReference type="InterPro" id="IPR031327">
    <property type="entry name" value="MCM"/>
</dbReference>
<dbReference type="PRINTS" id="PR01657">
    <property type="entry name" value="MCMFAMILY"/>
</dbReference>
<dbReference type="Gene3D" id="2.40.50.140">
    <property type="entry name" value="Nucleic acid-binding proteins"/>
    <property type="match status" value="1"/>
</dbReference>
<reference evidence="10 11" key="1">
    <citation type="journal article" date="2007" name="Proc. Natl. Acad. Sci. U.S.A.">
        <title>Nucleomorph genome of Hemiselmis andersenii reveals complete intron loss and compaction as a driver of protein structure and function.</title>
        <authorList>
            <person name="Lane C.E."/>
            <person name="van den Heuvel K."/>
            <person name="Kozera C."/>
            <person name="Curtis B.A."/>
            <person name="Parsons B.J."/>
            <person name="Bowman S."/>
            <person name="Archibald J.M."/>
        </authorList>
    </citation>
    <scope>NUCLEOTIDE SEQUENCE [LARGE SCALE GENOMIC DNA]</scope>
    <source>
        <strain evidence="10 11">CCMP644</strain>
    </source>
</reference>
<evidence type="ECO:0000256" key="4">
    <source>
        <dbReference type="ARBA" id="ARBA00022801"/>
    </source>
</evidence>
<dbReference type="PANTHER" id="PTHR11630:SF44">
    <property type="entry name" value="DNA REPLICATION LICENSING FACTOR MCM2"/>
    <property type="match status" value="1"/>
</dbReference>
<dbReference type="SMR" id="A9BKF7"/>
<dbReference type="Gene3D" id="2.20.28.10">
    <property type="match status" value="1"/>
</dbReference>
<dbReference type="PANTHER" id="PTHR11630">
    <property type="entry name" value="DNA REPLICATION LICENSING FACTOR MCM FAMILY MEMBER"/>
    <property type="match status" value="1"/>
</dbReference>
<evidence type="ECO:0000259" key="9">
    <source>
        <dbReference type="PROSITE" id="PS50051"/>
    </source>
</evidence>
<keyword evidence="5" id="KW-0347">Helicase</keyword>
<dbReference type="SUPFAM" id="SSF52540">
    <property type="entry name" value="P-loop containing nucleoside triphosphate hydrolases"/>
    <property type="match status" value="1"/>
</dbReference>
<evidence type="ECO:0000256" key="7">
    <source>
        <dbReference type="ARBA" id="ARBA00023125"/>
    </source>
</evidence>
<evidence type="ECO:0000256" key="3">
    <source>
        <dbReference type="ARBA" id="ARBA00022741"/>
    </source>
</evidence>
<dbReference type="AlphaFoldDB" id="A9BKF7"/>
<evidence type="ECO:0000256" key="8">
    <source>
        <dbReference type="RuleBase" id="RU004070"/>
    </source>
</evidence>
<feature type="domain" description="MCM C-terminal AAA(+) ATPase" evidence="9">
    <location>
        <begin position="351"/>
        <end position="557"/>
    </location>
</feature>
<dbReference type="GO" id="GO:0042555">
    <property type="term" value="C:MCM complex"/>
    <property type="evidence" value="ECO:0007669"/>
    <property type="project" value="TreeGrafter"/>
</dbReference>
<dbReference type="Pfam" id="PF14551">
    <property type="entry name" value="MCM_N"/>
    <property type="match status" value="1"/>
</dbReference>
<keyword evidence="10" id="KW-0542">Nucleomorph</keyword>
<dbReference type="Proteomes" id="UP000243127">
    <property type="component" value="Nucleomorph 1"/>
</dbReference>
<dbReference type="SMART" id="SM00350">
    <property type="entry name" value="MCM"/>
    <property type="match status" value="1"/>
</dbReference>
<dbReference type="Pfam" id="PF17207">
    <property type="entry name" value="MCM_OB"/>
    <property type="match status" value="1"/>
</dbReference>
<evidence type="ECO:0000256" key="6">
    <source>
        <dbReference type="ARBA" id="ARBA00022840"/>
    </source>
</evidence>
<dbReference type="PROSITE" id="PS50051">
    <property type="entry name" value="MCM_2"/>
    <property type="match status" value="1"/>
</dbReference>
<evidence type="ECO:0000256" key="1">
    <source>
        <dbReference type="ARBA" id="ARBA00012551"/>
    </source>
</evidence>
<dbReference type="InterPro" id="IPR012340">
    <property type="entry name" value="NA-bd_OB-fold"/>
</dbReference>
<evidence type="ECO:0000256" key="2">
    <source>
        <dbReference type="ARBA" id="ARBA00022705"/>
    </source>
</evidence>
<dbReference type="Pfam" id="PF00493">
    <property type="entry name" value="MCM"/>
    <property type="match status" value="1"/>
</dbReference>
<keyword evidence="2" id="KW-0235">DNA replication</keyword>
<dbReference type="GO" id="GO:0016787">
    <property type="term" value="F:hydrolase activity"/>
    <property type="evidence" value="ECO:0007669"/>
    <property type="project" value="UniProtKB-KW"/>
</dbReference>
<name>A9BKF7_HEMAN</name>
<dbReference type="GeneID" id="5739775"/>
<dbReference type="EMBL" id="CP000881">
    <property type="protein sequence ID" value="ABW97990.1"/>
    <property type="molecule type" value="Genomic_DNA"/>
</dbReference>
<accession>A9BKF7</accession>
<dbReference type="EC" id="3.6.4.12" evidence="1"/>
<proteinExistence type="inferred from homology"/>
<protein>
    <recommendedName>
        <fullName evidence="1">DNA helicase</fullName>
        <ecNumber evidence="1">3.6.4.12</ecNumber>
    </recommendedName>
</protein>
<sequence>MKESSVLDLEDTGLHPKMKKTKNFYFSEKVNLLVKKKKSKRVFEKKENDDLKSNFVSIFKWLRNNENRNLIKHRFFCFLFGINDEKFGTNFYIEKIKNLFSYNEKSLIISFLHLVIGDPLLAIWLIDEPEEILSIFQESCYEISKDIFKDFSIKNNSIWIRISELPTTEFFRNCKGNKINQLIKIKGVAVSKTEVFSNFNCYKLICLKCLEIQKTLFFPKDKNKAFFTNCFNCKSQGPFQINWTQTENSNFQKILLQELAEFTPVGSIQSKKEVILKNDLIDYVKLGEEITVTGILKYSFLENGFSMPKNRFFTITLEANFIEKPKSRNINFVFSFSEERVLKKIFKKKQILNYLLDAFIPSIKKKKTIKLPLLLSLFGFEIPKKNNNFLIKSGINILVIGDPSSGKSQMLKGFEKLAPKSIFLTGQGSSTKGLTASLKYETISEDWILEGGALVFADKGFCLIDGVEKLGVQDHIFLMEAMDHQTISIKKNGISNILKTRCTVIATSSPIEDYYRSENSFSKNFPGEENFIEKFDILISMRDIIDPLNDDLNGKFIICSHRNASEKKKLSKKAKILQENFFNKENSNFFNPKEKISQKLFKKYILYARNLIKPKLNPINQEFITNFYVLLKNESLNSNISKLSLRHLETIIRLAESSTRLHLREISVKEDISISISVFLFSFIESQPASYRKNLLINFGHYLNLEKDTFEKISKVLRTLMSLNLNFNKNHAKIEKKFFEKNLNSLRIEKKEIQKFYKSKNFIDNGYFLNKKDNFIYFGKNF</sequence>
<gene>
    <name evidence="10" type="ORF">HAN_1g153</name>
</gene>
<evidence type="ECO:0000313" key="10">
    <source>
        <dbReference type="EMBL" id="ABW97990.1"/>
    </source>
</evidence>
<comment type="similarity">
    <text evidence="8">Belongs to the MCM family.</text>
</comment>
<dbReference type="Gene3D" id="3.40.50.300">
    <property type="entry name" value="P-loop containing nucleotide triphosphate hydrolases"/>
    <property type="match status" value="1"/>
</dbReference>
<evidence type="ECO:0000313" key="11">
    <source>
        <dbReference type="Proteomes" id="UP000243127"/>
    </source>
</evidence>
<dbReference type="GO" id="GO:0043138">
    <property type="term" value="F:3'-5' DNA helicase activity"/>
    <property type="evidence" value="ECO:0007669"/>
    <property type="project" value="TreeGrafter"/>
</dbReference>
<geneLocation type="nucleomorph" evidence="10"/>
<dbReference type="InterPro" id="IPR027925">
    <property type="entry name" value="MCM_N"/>
</dbReference>
<dbReference type="InterPro" id="IPR027417">
    <property type="entry name" value="P-loop_NTPase"/>
</dbReference>
<dbReference type="GO" id="GO:1902975">
    <property type="term" value="P:mitotic DNA replication initiation"/>
    <property type="evidence" value="ECO:0007669"/>
    <property type="project" value="TreeGrafter"/>
</dbReference>
<dbReference type="Gene3D" id="3.30.1640.10">
    <property type="entry name" value="mini-chromosome maintenance (MCM) complex, chain A, domain 1"/>
    <property type="match status" value="1"/>
</dbReference>
<dbReference type="RefSeq" id="XP_001712315.1">
    <property type="nucleotide sequence ID" value="XM_001712263.1"/>
</dbReference>
<dbReference type="GO" id="GO:0005524">
    <property type="term" value="F:ATP binding"/>
    <property type="evidence" value="ECO:0007669"/>
    <property type="project" value="UniProtKB-KW"/>
</dbReference>